<dbReference type="Proteomes" id="UP000295264">
    <property type="component" value="Unassembled WGS sequence"/>
</dbReference>
<sequence length="127" mass="13435">MKRQSMHSASGGPLYAADGEEAVGAGEGSLPSPFSPNKRAYVSRSVKSTKAGSRGQRKQAQRDTGRRKENVERDGASGRGSESERQGTRGPLDARPSGPAALGPWTGSRGHQKRDSAKSCPTRQVTQ</sequence>
<dbReference type="EMBL" id="QWLN02005708">
    <property type="protein sequence ID" value="TEA37296.1"/>
    <property type="molecule type" value="Genomic_DNA"/>
</dbReference>
<feature type="region of interest" description="Disordered" evidence="1">
    <location>
        <begin position="1"/>
        <end position="127"/>
    </location>
</feature>
<organism evidence="2 3">
    <name type="scientific">Sousa chinensis</name>
    <name type="common">Indo-pacific humpbacked dolphin</name>
    <name type="synonym">Steno chinensis</name>
    <dbReference type="NCBI Taxonomy" id="103600"/>
    <lineage>
        <taxon>Eukaryota</taxon>
        <taxon>Metazoa</taxon>
        <taxon>Chordata</taxon>
        <taxon>Craniata</taxon>
        <taxon>Vertebrata</taxon>
        <taxon>Euteleostomi</taxon>
        <taxon>Mammalia</taxon>
        <taxon>Eutheria</taxon>
        <taxon>Laurasiatheria</taxon>
        <taxon>Artiodactyla</taxon>
        <taxon>Whippomorpha</taxon>
        <taxon>Cetacea</taxon>
        <taxon>Odontoceti</taxon>
        <taxon>Delphinidae</taxon>
        <taxon>Sousa</taxon>
    </lineage>
</organism>
<accession>A0A484GQ46</accession>
<evidence type="ECO:0000313" key="2">
    <source>
        <dbReference type="EMBL" id="TEA37296.1"/>
    </source>
</evidence>
<name>A0A484GQ46_SOUCH</name>
<protein>
    <submittedName>
        <fullName evidence="2">Uncharacterized protein</fullName>
    </submittedName>
</protein>
<dbReference type="AlphaFoldDB" id="A0A484GQ46"/>
<reference evidence="2 3" key="1">
    <citation type="journal article" date="2018" name="Genomics">
        <title>Molecular footprints of inshore aquatic adaptation in Indo-Pacific humpback dolphin (Sousa chinensis).</title>
        <authorList>
            <person name="Ming Y."/>
            <person name="Jian J."/>
            <person name="Yu F."/>
            <person name="Yu X."/>
            <person name="Wang J."/>
            <person name="Liu W."/>
        </authorList>
    </citation>
    <scope>NUCLEOTIDE SEQUENCE [LARGE SCALE GENOMIC DNA]</scope>
    <source>
        <strain evidence="2">MY-2018</strain>
        <tissue evidence="2">Skin</tissue>
    </source>
</reference>
<evidence type="ECO:0000256" key="1">
    <source>
        <dbReference type="SAM" id="MobiDB-lite"/>
    </source>
</evidence>
<evidence type="ECO:0000313" key="3">
    <source>
        <dbReference type="Proteomes" id="UP000295264"/>
    </source>
</evidence>
<keyword evidence="3" id="KW-1185">Reference proteome</keyword>
<proteinExistence type="predicted"/>
<feature type="compositionally biased region" description="Basic and acidic residues" evidence="1">
    <location>
        <begin position="60"/>
        <end position="87"/>
    </location>
</feature>
<gene>
    <name evidence="2" type="ORF">DBR06_SOUSAS6710030</name>
</gene>
<comment type="caution">
    <text evidence="2">The sequence shown here is derived from an EMBL/GenBank/DDBJ whole genome shotgun (WGS) entry which is preliminary data.</text>
</comment>